<name>A0A0F9WP72_9ZZZZ</name>
<dbReference type="EMBL" id="LAZR01000230">
    <property type="protein sequence ID" value="KKN80503.1"/>
    <property type="molecule type" value="Genomic_DNA"/>
</dbReference>
<reference evidence="1" key="1">
    <citation type="journal article" date="2015" name="Nature">
        <title>Complex archaea that bridge the gap between prokaryotes and eukaryotes.</title>
        <authorList>
            <person name="Spang A."/>
            <person name="Saw J.H."/>
            <person name="Jorgensen S.L."/>
            <person name="Zaremba-Niedzwiedzka K."/>
            <person name="Martijn J."/>
            <person name="Lind A.E."/>
            <person name="van Eijk R."/>
            <person name="Schleper C."/>
            <person name="Guy L."/>
            <person name="Ettema T.J."/>
        </authorList>
    </citation>
    <scope>NUCLEOTIDE SEQUENCE</scope>
</reference>
<dbReference type="AlphaFoldDB" id="A0A0F9WP72"/>
<protein>
    <submittedName>
        <fullName evidence="1">Uncharacterized protein</fullName>
    </submittedName>
</protein>
<sequence>MIRVKKELQTAFIPPRPLKLHDEDSGDERITAYFEETYQGAVVIISGSVHLATLPSVKEALKLASYTILGIQHCNKLELIPELELESDHITHQSFEEWLSRNQDGYTSESMSNLHISKN</sequence>
<comment type="caution">
    <text evidence="1">The sequence shown here is derived from an EMBL/GenBank/DDBJ whole genome shotgun (WGS) entry which is preliminary data.</text>
</comment>
<proteinExistence type="predicted"/>
<organism evidence="1">
    <name type="scientific">marine sediment metagenome</name>
    <dbReference type="NCBI Taxonomy" id="412755"/>
    <lineage>
        <taxon>unclassified sequences</taxon>
        <taxon>metagenomes</taxon>
        <taxon>ecological metagenomes</taxon>
    </lineage>
</organism>
<evidence type="ECO:0000313" key="1">
    <source>
        <dbReference type="EMBL" id="KKN80503.1"/>
    </source>
</evidence>
<accession>A0A0F9WP72</accession>
<gene>
    <name evidence="1" type="ORF">LCGC14_0329480</name>
</gene>